<evidence type="ECO:0000313" key="8">
    <source>
        <dbReference type="Proteomes" id="UP000016933"/>
    </source>
</evidence>
<evidence type="ECO:0000256" key="3">
    <source>
        <dbReference type="ARBA" id="ARBA00022964"/>
    </source>
</evidence>
<dbReference type="Proteomes" id="UP000016933">
    <property type="component" value="Unassembled WGS sequence"/>
</dbReference>
<proteinExistence type="predicted"/>
<organism evidence="7 8">
    <name type="scientific">Dothistroma septosporum (strain NZE10 / CBS 128990)</name>
    <name type="common">Red band needle blight fungus</name>
    <name type="synonym">Mycosphaerella pini</name>
    <dbReference type="NCBI Taxonomy" id="675120"/>
    <lineage>
        <taxon>Eukaryota</taxon>
        <taxon>Fungi</taxon>
        <taxon>Dikarya</taxon>
        <taxon>Ascomycota</taxon>
        <taxon>Pezizomycotina</taxon>
        <taxon>Dothideomycetes</taxon>
        <taxon>Dothideomycetidae</taxon>
        <taxon>Mycosphaerellales</taxon>
        <taxon>Mycosphaerellaceae</taxon>
        <taxon>Dothistroma</taxon>
    </lineage>
</organism>
<keyword evidence="5" id="KW-0408">Iron</keyword>
<dbReference type="InterPro" id="IPR045054">
    <property type="entry name" value="P4HA-like"/>
</dbReference>
<keyword evidence="2" id="KW-0479">Metal-binding</keyword>
<name>N1PN31_DOTSN</name>
<evidence type="ECO:0000256" key="5">
    <source>
        <dbReference type="ARBA" id="ARBA00023004"/>
    </source>
</evidence>
<dbReference type="GO" id="GO:0005506">
    <property type="term" value="F:iron ion binding"/>
    <property type="evidence" value="ECO:0007669"/>
    <property type="project" value="InterPro"/>
</dbReference>
<dbReference type="PANTHER" id="PTHR10869">
    <property type="entry name" value="PROLYL 4-HYDROXYLASE ALPHA SUBUNIT"/>
    <property type="match status" value="1"/>
</dbReference>
<keyword evidence="4" id="KW-0560">Oxidoreductase</keyword>
<dbReference type="eggNOG" id="KOG1591">
    <property type="taxonomic scope" value="Eukaryota"/>
</dbReference>
<dbReference type="Pfam" id="PF13640">
    <property type="entry name" value="2OG-FeII_Oxy_3"/>
    <property type="match status" value="1"/>
</dbReference>
<dbReference type="EMBL" id="KB446539">
    <property type="protein sequence ID" value="EME44323.1"/>
    <property type="molecule type" value="Genomic_DNA"/>
</dbReference>
<evidence type="ECO:0000313" key="7">
    <source>
        <dbReference type="EMBL" id="EME44323.1"/>
    </source>
</evidence>
<comment type="cofactor">
    <cofactor evidence="1">
        <name>L-ascorbate</name>
        <dbReference type="ChEBI" id="CHEBI:38290"/>
    </cofactor>
</comment>
<evidence type="ECO:0000259" key="6">
    <source>
        <dbReference type="SMART" id="SM00702"/>
    </source>
</evidence>
<dbReference type="AlphaFoldDB" id="N1PN31"/>
<dbReference type="GO" id="GO:0031418">
    <property type="term" value="F:L-ascorbic acid binding"/>
    <property type="evidence" value="ECO:0007669"/>
    <property type="project" value="InterPro"/>
</dbReference>
<gene>
    <name evidence="7" type="ORF">DOTSEDRAFT_34790</name>
</gene>
<dbReference type="OMA" id="NIWTHER"/>
<dbReference type="InterPro" id="IPR006620">
    <property type="entry name" value="Pro_4_hyd_alph"/>
</dbReference>
<evidence type="ECO:0000256" key="4">
    <source>
        <dbReference type="ARBA" id="ARBA00023002"/>
    </source>
</evidence>
<dbReference type="GO" id="GO:0005783">
    <property type="term" value="C:endoplasmic reticulum"/>
    <property type="evidence" value="ECO:0007669"/>
    <property type="project" value="TreeGrafter"/>
</dbReference>
<sequence>MDPKLIPIVRSPNLARSMVAAKNGTEMFSSERSSRTAYIPKDDPVAKCIYDRVSAFQGYEPLENIESLQVTAYQQDQQYRDHFDWFGPKANVTKDRITTFFGVLEADCDNCGTNFPDLPVSWDGQDERWCRFVDCTASSVTVLPVPGSALFWKNLHSDGTGDRRMRHAGLPLTRGTKTGLNIWTTQEMV</sequence>
<dbReference type="OrthoDB" id="420380at2759"/>
<evidence type="ECO:0000256" key="2">
    <source>
        <dbReference type="ARBA" id="ARBA00022723"/>
    </source>
</evidence>
<dbReference type="Gene3D" id="2.60.120.620">
    <property type="entry name" value="q2cbj1_9rhob like domain"/>
    <property type="match status" value="1"/>
</dbReference>
<keyword evidence="8" id="KW-1185">Reference proteome</keyword>
<feature type="domain" description="Prolyl 4-hydroxylase alpha subunit" evidence="6">
    <location>
        <begin position="1"/>
        <end position="185"/>
    </location>
</feature>
<dbReference type="STRING" id="675120.N1PN31"/>
<dbReference type="InterPro" id="IPR044862">
    <property type="entry name" value="Pro_4_hyd_alph_FE2OG_OXY"/>
</dbReference>
<protein>
    <recommendedName>
        <fullName evidence="6">Prolyl 4-hydroxylase alpha subunit domain-containing protein</fullName>
    </recommendedName>
</protein>
<dbReference type="SMART" id="SM00702">
    <property type="entry name" value="P4Hc"/>
    <property type="match status" value="1"/>
</dbReference>
<dbReference type="HOGENOM" id="CLU_058132_0_1_1"/>
<reference evidence="7 8" key="2">
    <citation type="journal article" date="2012" name="PLoS Pathog.">
        <title>Diverse lifestyles and strategies of plant pathogenesis encoded in the genomes of eighteen Dothideomycetes fungi.</title>
        <authorList>
            <person name="Ohm R.A."/>
            <person name="Feau N."/>
            <person name="Henrissat B."/>
            <person name="Schoch C.L."/>
            <person name="Horwitz B.A."/>
            <person name="Barry K.W."/>
            <person name="Condon B.J."/>
            <person name="Copeland A.C."/>
            <person name="Dhillon B."/>
            <person name="Glaser F."/>
            <person name="Hesse C.N."/>
            <person name="Kosti I."/>
            <person name="LaButti K."/>
            <person name="Lindquist E.A."/>
            <person name="Lucas S."/>
            <person name="Salamov A.A."/>
            <person name="Bradshaw R.E."/>
            <person name="Ciuffetti L."/>
            <person name="Hamelin R.C."/>
            <person name="Kema G.H.J."/>
            <person name="Lawrence C."/>
            <person name="Scott J.A."/>
            <person name="Spatafora J.W."/>
            <person name="Turgeon B.G."/>
            <person name="de Wit P.J.G.M."/>
            <person name="Zhong S."/>
            <person name="Goodwin S.B."/>
            <person name="Grigoriev I.V."/>
        </authorList>
    </citation>
    <scope>NUCLEOTIDE SEQUENCE [LARGE SCALE GENOMIC DNA]</scope>
    <source>
        <strain evidence="8">NZE10 / CBS 128990</strain>
    </source>
</reference>
<accession>N1PN31</accession>
<keyword evidence="3" id="KW-0223">Dioxygenase</keyword>
<evidence type="ECO:0000256" key="1">
    <source>
        <dbReference type="ARBA" id="ARBA00001961"/>
    </source>
</evidence>
<dbReference type="GO" id="GO:0004656">
    <property type="term" value="F:procollagen-proline 4-dioxygenase activity"/>
    <property type="evidence" value="ECO:0007669"/>
    <property type="project" value="TreeGrafter"/>
</dbReference>
<reference evidence="8" key="1">
    <citation type="journal article" date="2012" name="PLoS Genet.">
        <title>The genomes of the fungal plant pathogens Cladosporium fulvum and Dothistroma septosporum reveal adaptation to different hosts and lifestyles but also signatures of common ancestry.</title>
        <authorList>
            <person name="de Wit P.J.G.M."/>
            <person name="van der Burgt A."/>
            <person name="Oekmen B."/>
            <person name="Stergiopoulos I."/>
            <person name="Abd-Elsalam K.A."/>
            <person name="Aerts A.L."/>
            <person name="Bahkali A.H."/>
            <person name="Beenen H.G."/>
            <person name="Chettri P."/>
            <person name="Cox M.P."/>
            <person name="Datema E."/>
            <person name="de Vries R.P."/>
            <person name="Dhillon B."/>
            <person name="Ganley A.R."/>
            <person name="Griffiths S.A."/>
            <person name="Guo Y."/>
            <person name="Hamelin R.C."/>
            <person name="Henrissat B."/>
            <person name="Kabir M.S."/>
            <person name="Jashni M.K."/>
            <person name="Kema G."/>
            <person name="Klaubauf S."/>
            <person name="Lapidus A."/>
            <person name="Levasseur A."/>
            <person name="Lindquist E."/>
            <person name="Mehrabi R."/>
            <person name="Ohm R.A."/>
            <person name="Owen T.J."/>
            <person name="Salamov A."/>
            <person name="Schwelm A."/>
            <person name="Schijlen E."/>
            <person name="Sun H."/>
            <person name="van den Burg H.A."/>
            <person name="van Ham R.C.H.J."/>
            <person name="Zhang S."/>
            <person name="Goodwin S.B."/>
            <person name="Grigoriev I.V."/>
            <person name="Collemare J."/>
            <person name="Bradshaw R.E."/>
        </authorList>
    </citation>
    <scope>NUCLEOTIDE SEQUENCE [LARGE SCALE GENOMIC DNA]</scope>
    <source>
        <strain evidence="8">NZE10 / CBS 128990</strain>
    </source>
</reference>
<dbReference type="PANTHER" id="PTHR10869:SF242">
    <property type="entry name" value="PROLYL 4-HYDROXYLASE ALPHA SUBUNIT DOMAIN-CONTAINING PROTEIN"/>
    <property type="match status" value="1"/>
</dbReference>